<reference evidence="2 3" key="1">
    <citation type="submission" date="2018-06" db="EMBL/GenBank/DDBJ databases">
        <authorList>
            <consortium name="Pathogen Informatics"/>
            <person name="Doyle S."/>
        </authorList>
    </citation>
    <scope>NUCLEOTIDE SEQUENCE [LARGE SCALE GENOMIC DNA]</scope>
    <source>
        <strain evidence="3">NCTC 11048</strain>
    </source>
</reference>
<feature type="compositionally biased region" description="Polar residues" evidence="1">
    <location>
        <begin position="88"/>
        <end position="99"/>
    </location>
</feature>
<dbReference type="RefSeq" id="WP_019167315.1">
    <property type="nucleotide sequence ID" value="NZ_CAIB01000021.1"/>
</dbReference>
<accession>A0A380FZE3</accession>
<dbReference type="STRING" id="1141106.GCA_000308095_02532"/>
<dbReference type="AlphaFoldDB" id="A0A380FZE3"/>
<proteinExistence type="predicted"/>
<evidence type="ECO:0000313" key="3">
    <source>
        <dbReference type="Proteomes" id="UP000255549"/>
    </source>
</evidence>
<dbReference type="Proteomes" id="UP000255549">
    <property type="component" value="Unassembled WGS sequence"/>
</dbReference>
<protein>
    <submittedName>
        <fullName evidence="2">Uncharacterized protein</fullName>
    </submittedName>
</protein>
<feature type="compositionally biased region" description="Polar residues" evidence="1">
    <location>
        <begin position="71"/>
        <end position="80"/>
    </location>
</feature>
<gene>
    <name evidence="2" type="ORF">NCTC11048_00054</name>
</gene>
<feature type="compositionally biased region" description="Polar residues" evidence="1">
    <location>
        <begin position="106"/>
        <end position="115"/>
    </location>
</feature>
<sequence>MTALIKSAIPLDPEAKAQDKNEYSREDISALEARKLYREGYIQSNKHFRCPNCEEALITCRSIDGKRSPNYIDQNQTNDMHNSRCPYNWSNREQSASESNNEEPKTQQIVSGTYKTHNKGMFFSQLKTKSKRSDKSKSNNSEDLDTTIESNSSSRSKDNLKTKKVHQIPKTIKDFVTLYLMDNNFKVEKNGTILTGEQIFKPIGYNRTLAVRKEKNYFNIFFGEAFINEVKNTPNVLSIRFCDFVYLDKVDKQRPSFLISKDLLQKEFSEVYKLYEEYPNKKFSVYTTLPYYIEDEKYINFGDTKANERITSTSEELINNIYHKKRL</sequence>
<name>A0A380FZE3_STAIN</name>
<evidence type="ECO:0000313" key="2">
    <source>
        <dbReference type="EMBL" id="SUM43586.1"/>
    </source>
</evidence>
<keyword evidence="3" id="KW-1185">Reference proteome</keyword>
<feature type="region of interest" description="Disordered" evidence="1">
    <location>
        <begin position="65"/>
        <end position="163"/>
    </location>
</feature>
<evidence type="ECO:0000256" key="1">
    <source>
        <dbReference type="SAM" id="MobiDB-lite"/>
    </source>
</evidence>
<organism evidence="2 3">
    <name type="scientific">Staphylococcus intermedius NCTC 11048</name>
    <dbReference type="NCBI Taxonomy" id="1141106"/>
    <lineage>
        <taxon>Bacteria</taxon>
        <taxon>Bacillati</taxon>
        <taxon>Bacillota</taxon>
        <taxon>Bacilli</taxon>
        <taxon>Bacillales</taxon>
        <taxon>Staphylococcaceae</taxon>
        <taxon>Staphylococcus</taxon>
        <taxon>Staphylococcus intermedius group</taxon>
    </lineage>
</organism>
<dbReference type="EMBL" id="UHDP01000001">
    <property type="protein sequence ID" value="SUM43586.1"/>
    <property type="molecule type" value="Genomic_DNA"/>
</dbReference>